<sequence>MYRSAGDDGDAVTVSVAGRDGLNDEEAMERAKAVMIALTAFGRRSGGPLRRSSIIQAMRSLEQSACDGGNSYTQICPSKRPTRGLTA</sequence>
<evidence type="ECO:0000313" key="1">
    <source>
        <dbReference type="EMBL" id="RUM13870.1"/>
    </source>
</evidence>
<evidence type="ECO:0008006" key="3">
    <source>
        <dbReference type="Google" id="ProtNLM"/>
    </source>
</evidence>
<proteinExistence type="predicted"/>
<evidence type="ECO:0000313" key="2">
    <source>
        <dbReference type="Proteomes" id="UP000272004"/>
    </source>
</evidence>
<dbReference type="EMBL" id="RJJU01000005">
    <property type="protein sequence ID" value="RUM13870.1"/>
    <property type="molecule type" value="Genomic_DNA"/>
</dbReference>
<reference evidence="1 2" key="1">
    <citation type="submission" date="2018-11" db="EMBL/GenBank/DDBJ databases">
        <authorList>
            <person name="Huo Y."/>
        </authorList>
    </citation>
    <scope>NUCLEOTIDE SEQUENCE [LARGE SCALE GENOMIC DNA]</scope>
    <source>
        <strain evidence="1 2">CCBAU 33202</strain>
    </source>
</reference>
<name>A0ABY0BBU8_9HYPH</name>
<dbReference type="Proteomes" id="UP000272004">
    <property type="component" value="Unassembled WGS sequence"/>
</dbReference>
<protein>
    <recommendedName>
        <fullName evidence="3">DUF982 domain-containing protein</fullName>
    </recommendedName>
</protein>
<organism evidence="1 2">
    <name type="scientific">Rhizobium fabae</name>
    <dbReference type="NCBI Taxonomy" id="573179"/>
    <lineage>
        <taxon>Bacteria</taxon>
        <taxon>Pseudomonadati</taxon>
        <taxon>Pseudomonadota</taxon>
        <taxon>Alphaproteobacteria</taxon>
        <taxon>Hyphomicrobiales</taxon>
        <taxon>Rhizobiaceae</taxon>
        <taxon>Rhizobium/Agrobacterium group</taxon>
        <taxon>Rhizobium</taxon>
    </lineage>
</organism>
<comment type="caution">
    <text evidence="1">The sequence shown here is derived from an EMBL/GenBank/DDBJ whole genome shotgun (WGS) entry which is preliminary data.</text>
</comment>
<accession>A0ABY0BBU8</accession>
<keyword evidence="2" id="KW-1185">Reference proteome</keyword>
<gene>
    <name evidence="1" type="ORF">EFB14_10470</name>
</gene>